<keyword evidence="2" id="KW-1185">Reference proteome</keyword>
<organism evidence="1 2">
    <name type="scientific">Prorocentrum cordatum</name>
    <dbReference type="NCBI Taxonomy" id="2364126"/>
    <lineage>
        <taxon>Eukaryota</taxon>
        <taxon>Sar</taxon>
        <taxon>Alveolata</taxon>
        <taxon>Dinophyceae</taxon>
        <taxon>Prorocentrales</taxon>
        <taxon>Prorocentraceae</taxon>
        <taxon>Prorocentrum</taxon>
    </lineage>
</organism>
<dbReference type="Proteomes" id="UP001189429">
    <property type="component" value="Unassembled WGS sequence"/>
</dbReference>
<evidence type="ECO:0000313" key="1">
    <source>
        <dbReference type="EMBL" id="CAK0801114.1"/>
    </source>
</evidence>
<gene>
    <name evidence="1" type="ORF">PCOR1329_LOCUS9080</name>
</gene>
<protein>
    <submittedName>
        <fullName evidence="1">Uncharacterized protein</fullName>
    </submittedName>
</protein>
<dbReference type="EMBL" id="CAUYUJ010002511">
    <property type="protein sequence ID" value="CAK0801114.1"/>
    <property type="molecule type" value="Genomic_DNA"/>
</dbReference>
<comment type="caution">
    <text evidence="1">The sequence shown here is derived from an EMBL/GenBank/DDBJ whole genome shotgun (WGS) entry which is preliminary data.</text>
</comment>
<name>A0ABN9Q9B5_9DINO</name>
<sequence>MQQLQRSSPTMWAMTLVQWNQFIDFCKSTPKWQEIKNQNGHVNLYDMNKHFVIPWTRGTGCSVAVLMNKHTPLEAKVMLSHAWAEDMEECQEALNKHFDDEHIAEDTAVWFCGFGLYQPEDAHGPTIQEQIELQPFTKVIASESVKTTSGRMIAVHTTRADLWERLWCVREVREAMSLDVTITAAMSDAYGETFKKKYSRIVNVGGGHKSALKVAGVTVDTAKAKCRDEDSDMLFEKLFEHCKGGDLQAIDDATSNLRASLVNHLALEVALDAAKSGKPQALVDLVKLGDLEAVDGLHEVADAGGEQARDALFDVLQSIAAANKDHMKHGWYSLCWKDRQSAFQLVITLLQTMAKRQHMQSFSLLEEFDGRPPYGMVGPPDQVRSNLVRMAVENYDKLRGSRAHYDELSGWAERHNKNVDNYRENVDVEAWRCQHAKLSLQALANQGNQHAVEKLITLAKGRDSSAKEALQSLAEQWNRQVLQAIRDVAKEAWASEMLEKCKKSLHSLN</sequence>
<accession>A0ABN9Q9B5</accession>
<evidence type="ECO:0000313" key="2">
    <source>
        <dbReference type="Proteomes" id="UP001189429"/>
    </source>
</evidence>
<proteinExistence type="predicted"/>
<reference evidence="1" key="1">
    <citation type="submission" date="2023-10" db="EMBL/GenBank/DDBJ databases">
        <authorList>
            <person name="Chen Y."/>
            <person name="Shah S."/>
            <person name="Dougan E. K."/>
            <person name="Thang M."/>
            <person name="Chan C."/>
        </authorList>
    </citation>
    <scope>NUCLEOTIDE SEQUENCE [LARGE SCALE GENOMIC DNA]</scope>
</reference>